<organism evidence="10 11">
    <name type="scientific">Paraglaciecola arctica BSs20135</name>
    <dbReference type="NCBI Taxonomy" id="493475"/>
    <lineage>
        <taxon>Bacteria</taxon>
        <taxon>Pseudomonadati</taxon>
        <taxon>Pseudomonadota</taxon>
        <taxon>Gammaproteobacteria</taxon>
        <taxon>Alteromonadales</taxon>
        <taxon>Alteromonadaceae</taxon>
        <taxon>Paraglaciecola</taxon>
    </lineage>
</organism>
<dbReference type="InterPro" id="IPR036890">
    <property type="entry name" value="HATPase_C_sf"/>
</dbReference>
<dbReference type="InterPro" id="IPR003661">
    <property type="entry name" value="HisK_dim/P_dom"/>
</dbReference>
<dbReference type="SUPFAM" id="SSF47384">
    <property type="entry name" value="Homodimeric domain of signal transducing histidine kinase"/>
    <property type="match status" value="1"/>
</dbReference>
<feature type="transmembrane region" description="Helical" evidence="7">
    <location>
        <begin position="392"/>
        <end position="416"/>
    </location>
</feature>
<dbReference type="SUPFAM" id="SSF52172">
    <property type="entry name" value="CheY-like"/>
    <property type="match status" value="1"/>
</dbReference>
<dbReference type="EC" id="2.7.13.3" evidence="2"/>
<dbReference type="InterPro" id="IPR036097">
    <property type="entry name" value="HisK_dim/P_sf"/>
</dbReference>
<feature type="transmembrane region" description="Helical" evidence="7">
    <location>
        <begin position="340"/>
        <end position="361"/>
    </location>
</feature>
<dbReference type="Pfam" id="PF00512">
    <property type="entry name" value="HisKA"/>
    <property type="match status" value="1"/>
</dbReference>
<evidence type="ECO:0000259" key="8">
    <source>
        <dbReference type="PROSITE" id="PS50109"/>
    </source>
</evidence>
<evidence type="ECO:0000256" key="2">
    <source>
        <dbReference type="ARBA" id="ARBA00012438"/>
    </source>
</evidence>
<dbReference type="Gene3D" id="3.30.565.10">
    <property type="entry name" value="Histidine kinase-like ATPase, C-terminal domain"/>
    <property type="match status" value="1"/>
</dbReference>
<evidence type="ECO:0000256" key="4">
    <source>
        <dbReference type="ARBA" id="ARBA00022679"/>
    </source>
</evidence>
<dbReference type="SMART" id="SM00387">
    <property type="entry name" value="HATPase_c"/>
    <property type="match status" value="1"/>
</dbReference>
<keyword evidence="7" id="KW-0812">Transmembrane</keyword>
<dbReference type="SUPFAM" id="SSF49785">
    <property type="entry name" value="Galactose-binding domain-like"/>
    <property type="match status" value="1"/>
</dbReference>
<dbReference type="PANTHER" id="PTHR43047">
    <property type="entry name" value="TWO-COMPONENT HISTIDINE PROTEIN KINASE"/>
    <property type="match status" value="1"/>
</dbReference>
<dbReference type="Gene3D" id="1.10.287.130">
    <property type="match status" value="1"/>
</dbReference>
<dbReference type="SUPFAM" id="SSF55874">
    <property type="entry name" value="ATPase domain of HSP90 chaperone/DNA topoisomerase II/histidine kinase"/>
    <property type="match status" value="1"/>
</dbReference>
<dbReference type="CDD" id="cd00082">
    <property type="entry name" value="HisKA"/>
    <property type="match status" value="1"/>
</dbReference>
<dbReference type="Pfam" id="PF02518">
    <property type="entry name" value="HATPase_c"/>
    <property type="match status" value="1"/>
</dbReference>
<keyword evidence="7" id="KW-1133">Transmembrane helix</keyword>
<keyword evidence="4" id="KW-0808">Transferase</keyword>
<dbReference type="SMART" id="SM00388">
    <property type="entry name" value="HisKA"/>
    <property type="match status" value="1"/>
</dbReference>
<feature type="domain" description="Response regulatory" evidence="9">
    <location>
        <begin position="736"/>
        <end position="853"/>
    </location>
</feature>
<dbReference type="InterPro" id="IPR005467">
    <property type="entry name" value="His_kinase_dom"/>
</dbReference>
<dbReference type="CDD" id="cd00156">
    <property type="entry name" value="REC"/>
    <property type="match status" value="1"/>
</dbReference>
<dbReference type="CDD" id="cd00075">
    <property type="entry name" value="HATPase"/>
    <property type="match status" value="1"/>
</dbReference>
<dbReference type="AlphaFoldDB" id="K6YM19"/>
<dbReference type="STRING" id="493475.GARC_2245"/>
<gene>
    <name evidence="10" type="ORF">GARC_2245</name>
</gene>
<dbReference type="Gene3D" id="2.60.120.260">
    <property type="entry name" value="Galactose-binding domain-like"/>
    <property type="match status" value="1"/>
</dbReference>
<keyword evidence="7" id="KW-0472">Membrane</keyword>
<feature type="domain" description="Histidine kinase" evidence="8">
    <location>
        <begin position="501"/>
        <end position="714"/>
    </location>
</feature>
<dbReference type="PROSITE" id="PS50110">
    <property type="entry name" value="RESPONSE_REGULATORY"/>
    <property type="match status" value="1"/>
</dbReference>
<dbReference type="EMBL" id="BAEO01000028">
    <property type="protein sequence ID" value="GAC19212.1"/>
    <property type="molecule type" value="Genomic_DNA"/>
</dbReference>
<evidence type="ECO:0000313" key="10">
    <source>
        <dbReference type="EMBL" id="GAC19212.1"/>
    </source>
</evidence>
<dbReference type="Gene3D" id="3.40.50.2300">
    <property type="match status" value="1"/>
</dbReference>
<dbReference type="InterPro" id="IPR008979">
    <property type="entry name" value="Galactose-bd-like_sf"/>
</dbReference>
<dbReference type="eggNOG" id="COG2205">
    <property type="taxonomic scope" value="Bacteria"/>
</dbReference>
<feature type="transmembrane region" description="Helical" evidence="7">
    <location>
        <begin position="308"/>
        <end position="328"/>
    </location>
</feature>
<feature type="transmembrane region" description="Helical" evidence="7">
    <location>
        <begin position="270"/>
        <end position="296"/>
    </location>
</feature>
<evidence type="ECO:0000256" key="5">
    <source>
        <dbReference type="ARBA" id="ARBA00022777"/>
    </source>
</evidence>
<name>K6YM19_9ALTE</name>
<dbReference type="InterPro" id="IPR001789">
    <property type="entry name" value="Sig_transdc_resp-reg_receiver"/>
</dbReference>
<dbReference type="RefSeq" id="WP_007619791.1">
    <property type="nucleotide sequence ID" value="NZ_BAEO01000028.1"/>
</dbReference>
<protein>
    <recommendedName>
        <fullName evidence="2">histidine kinase</fullName>
        <ecNumber evidence="2">2.7.13.3</ecNumber>
    </recommendedName>
</protein>
<dbReference type="GO" id="GO:0000155">
    <property type="term" value="F:phosphorelay sensor kinase activity"/>
    <property type="evidence" value="ECO:0007669"/>
    <property type="project" value="InterPro"/>
</dbReference>
<evidence type="ECO:0000259" key="9">
    <source>
        <dbReference type="PROSITE" id="PS50110"/>
    </source>
</evidence>
<dbReference type="Pfam" id="PF00072">
    <property type="entry name" value="Response_reg"/>
    <property type="match status" value="1"/>
</dbReference>
<dbReference type="PANTHER" id="PTHR43047:SF9">
    <property type="entry name" value="HISTIDINE KINASE"/>
    <property type="match status" value="1"/>
</dbReference>
<sequence length="855" mass="96770">MKIGILIDFFSELKYAINKKSSLSIMMLSFNNYRLTYKCLFINIILKSLFICTWLSFNILAEPVVDKTLTKPDSIFHFEDQNSKTHKRISLSGEWCFNWSEFISPEKSCPANSQAITLPSKWNNLPSPQTSYPRQGYASYSTTIILPKNTAPFGLYVPVFYRAGEFFINGRSVLKVGHASQYKETEIPRDKRSIIALPQGEQTLNLVIHVSSFHHIDGGLNNPLEIAPLAQLENEERIRSFTSIFLVGSSLSFATYFFFIGLGPARRKDFIYLVGAAAIFTYTLRIIGIEQIWLFMLPTMPAVWTLRFEYYGLVLALPAFLYFLHYLFPNNVNKQLCRGLLLLGLISFVCISVFPTEIYAWIRDPWVGMYILTMAYCFYCILQAIKQKQTDSYIVGFIALAVILTTSNDLFLWFNIFSGGNLINLTYLSLLLGNASILTTRMIRSANREVQLSNQIRQLNTGLQKTVEQRTEQLAHKVQELDKQRHIAEHANSAKSKFLAIASHDLRQPLHALGLFIGSLKFSHSDQEKVELQDKLETTHGSLTELFDGLLDISKIDAATIETEIQAVAVTPLLQKILQEFEVTAAKKGIQLRLHGKEQYVMSDPLWLERIVRNLLSNALRYTHQGGVLLALRRSKNMVIIQVWDTGIGIPNAQQSHIFEEFTQLKCSQPTGRLGLGLGLSIVQKLSVLLGHQITVRSTLGKGSVFTIEAQIAQTLPQPSASSQLFQDPNSLKGKLILVADDDKQILNAMRLMLQKWGCETLCAKSLTEVKAIIECAEKLPDMLITDYQFNDLHTGLDIIQYIKEYISQSIPALMVTGDTSQEKVKLFKDSGIRVLHKPVQQAKIRLMLNHMLKE</sequence>
<dbReference type="SMART" id="SM00448">
    <property type="entry name" value="REC"/>
    <property type="match status" value="1"/>
</dbReference>
<dbReference type="GO" id="GO:0009927">
    <property type="term" value="F:histidine phosphotransfer kinase activity"/>
    <property type="evidence" value="ECO:0007669"/>
    <property type="project" value="TreeGrafter"/>
</dbReference>
<accession>K6YM19</accession>
<dbReference type="OrthoDB" id="9764438at2"/>
<feature type="modified residue" description="4-aspartylphosphate" evidence="6">
    <location>
        <position position="787"/>
    </location>
</feature>
<evidence type="ECO:0000256" key="7">
    <source>
        <dbReference type="SAM" id="Phobius"/>
    </source>
</evidence>
<dbReference type="InterPro" id="IPR011006">
    <property type="entry name" value="CheY-like_superfamily"/>
</dbReference>
<feature type="transmembrane region" description="Helical" evidence="7">
    <location>
        <begin position="241"/>
        <end position="263"/>
    </location>
</feature>
<dbReference type="PRINTS" id="PR00344">
    <property type="entry name" value="BCTRLSENSOR"/>
</dbReference>
<dbReference type="InterPro" id="IPR003594">
    <property type="entry name" value="HATPase_dom"/>
</dbReference>
<keyword evidence="3 6" id="KW-0597">Phosphoprotein</keyword>
<comment type="catalytic activity">
    <reaction evidence="1">
        <text>ATP + protein L-histidine = ADP + protein N-phospho-L-histidine.</text>
        <dbReference type="EC" id="2.7.13.3"/>
    </reaction>
</comment>
<keyword evidence="5" id="KW-0418">Kinase</keyword>
<dbReference type="PROSITE" id="PS50109">
    <property type="entry name" value="HIS_KIN"/>
    <property type="match status" value="1"/>
</dbReference>
<feature type="transmembrane region" description="Helical" evidence="7">
    <location>
        <begin position="367"/>
        <end position="385"/>
    </location>
</feature>
<evidence type="ECO:0000256" key="1">
    <source>
        <dbReference type="ARBA" id="ARBA00000085"/>
    </source>
</evidence>
<dbReference type="GO" id="GO:0005886">
    <property type="term" value="C:plasma membrane"/>
    <property type="evidence" value="ECO:0007669"/>
    <property type="project" value="TreeGrafter"/>
</dbReference>
<reference evidence="10 11" key="1">
    <citation type="journal article" date="2017" name="Antonie Van Leeuwenhoek">
        <title>Rhizobium rhizosphaerae sp. nov., a novel species isolated from rice rhizosphere.</title>
        <authorList>
            <person name="Zhao J.J."/>
            <person name="Zhang J."/>
            <person name="Zhang R.J."/>
            <person name="Zhang C.W."/>
            <person name="Yin H.Q."/>
            <person name="Zhang X.X."/>
        </authorList>
    </citation>
    <scope>NUCLEOTIDE SEQUENCE [LARGE SCALE GENOMIC DNA]</scope>
    <source>
        <strain evidence="10 11">BSs20135</strain>
    </source>
</reference>
<comment type="caution">
    <text evidence="10">The sequence shown here is derived from an EMBL/GenBank/DDBJ whole genome shotgun (WGS) entry which is preliminary data.</text>
</comment>
<evidence type="ECO:0000313" key="11">
    <source>
        <dbReference type="Proteomes" id="UP000006327"/>
    </source>
</evidence>
<dbReference type="InterPro" id="IPR004358">
    <property type="entry name" value="Sig_transdc_His_kin-like_C"/>
</dbReference>
<evidence type="ECO:0000256" key="6">
    <source>
        <dbReference type="PROSITE-ProRule" id="PRU00169"/>
    </source>
</evidence>
<keyword evidence="11" id="KW-1185">Reference proteome</keyword>
<dbReference type="FunFam" id="3.30.565.10:FF:000049">
    <property type="entry name" value="Two-component sensor histidine kinase"/>
    <property type="match status" value="1"/>
</dbReference>
<dbReference type="Proteomes" id="UP000006327">
    <property type="component" value="Unassembled WGS sequence"/>
</dbReference>
<proteinExistence type="predicted"/>
<evidence type="ECO:0000256" key="3">
    <source>
        <dbReference type="ARBA" id="ARBA00022553"/>
    </source>
</evidence>